<proteinExistence type="inferred from homology"/>
<comment type="catalytic activity">
    <reaction evidence="7 8">
        <text>guanosine(966) in 16S rRNA + S-adenosyl-L-methionine = N(2)-methylguanosine(966) in 16S rRNA + S-adenosyl-L-homocysteine + H(+)</text>
        <dbReference type="Rhea" id="RHEA:23548"/>
        <dbReference type="Rhea" id="RHEA-COMP:10211"/>
        <dbReference type="Rhea" id="RHEA-COMP:10212"/>
        <dbReference type="ChEBI" id="CHEBI:15378"/>
        <dbReference type="ChEBI" id="CHEBI:57856"/>
        <dbReference type="ChEBI" id="CHEBI:59789"/>
        <dbReference type="ChEBI" id="CHEBI:74269"/>
        <dbReference type="ChEBI" id="CHEBI:74481"/>
        <dbReference type="EC" id="2.1.1.171"/>
    </reaction>
</comment>
<dbReference type="Proteomes" id="UP000229340">
    <property type="component" value="Chromosome"/>
</dbReference>
<evidence type="ECO:0000313" key="9">
    <source>
        <dbReference type="EMBL" id="ATR78853.1"/>
    </source>
</evidence>
<evidence type="ECO:0000256" key="8">
    <source>
        <dbReference type="PIRNR" id="PIRNR004553"/>
    </source>
</evidence>
<evidence type="ECO:0000256" key="2">
    <source>
        <dbReference type="ARBA" id="ARBA00005269"/>
    </source>
</evidence>
<dbReference type="PROSITE" id="PS00092">
    <property type="entry name" value="N6_MTASE"/>
    <property type="match status" value="1"/>
</dbReference>
<comment type="similarity">
    <text evidence="2 8">Belongs to the methyltransferase superfamily. RsmD family.</text>
</comment>
<dbReference type="EC" id="2.1.1.171" evidence="3 8"/>
<dbReference type="STRING" id="34062.AXE82_02200"/>
<sequence>MTSKISKRPNKATKSPTVSHVRIIGGEYRRRLVAFIDADGLRPTPDRVRETVFNWLADDLVNAKVLDCCAGSGVLGFEALSRGAKQLTCIEPNHEQCRQIKATQAMLGIVDTKIVTMEATIQHALPQLANTEPFDVVFIDPPYQLALWGTILHGLINHQLIHPQTLLYIESDQDHTQLLASFTASLEPLKYKKMGQIFAGIYQLKAL</sequence>
<dbReference type="InterPro" id="IPR029063">
    <property type="entry name" value="SAM-dependent_MTases_sf"/>
</dbReference>
<evidence type="ECO:0000256" key="6">
    <source>
        <dbReference type="ARBA" id="ARBA00022679"/>
    </source>
</evidence>
<keyword evidence="6 8" id="KW-0808">Transferase</keyword>
<evidence type="ECO:0000256" key="3">
    <source>
        <dbReference type="ARBA" id="ARBA00012141"/>
    </source>
</evidence>
<evidence type="ECO:0000313" key="10">
    <source>
        <dbReference type="Proteomes" id="UP000229340"/>
    </source>
</evidence>
<protein>
    <recommendedName>
        <fullName evidence="4 8">Ribosomal RNA small subunit methyltransferase D</fullName>
        <ecNumber evidence="3 8">2.1.1.171</ecNumber>
    </recommendedName>
</protein>
<evidence type="ECO:0000256" key="1">
    <source>
        <dbReference type="ARBA" id="ARBA00002649"/>
    </source>
</evidence>
<keyword evidence="8" id="KW-0949">S-adenosyl-L-methionine</keyword>
<dbReference type="EMBL" id="CP024443">
    <property type="protein sequence ID" value="ATR78853.1"/>
    <property type="molecule type" value="Genomic_DNA"/>
</dbReference>
<dbReference type="InterPro" id="IPR004398">
    <property type="entry name" value="RNA_MeTrfase_RsmD"/>
</dbReference>
<dbReference type="CDD" id="cd02440">
    <property type="entry name" value="AdoMet_MTases"/>
    <property type="match status" value="1"/>
</dbReference>
<evidence type="ECO:0000256" key="5">
    <source>
        <dbReference type="ARBA" id="ARBA00022603"/>
    </source>
</evidence>
<evidence type="ECO:0000256" key="7">
    <source>
        <dbReference type="ARBA" id="ARBA00048326"/>
    </source>
</evidence>
<dbReference type="PIRSF" id="PIRSF004553">
    <property type="entry name" value="CHP00095"/>
    <property type="match status" value="1"/>
</dbReference>
<dbReference type="RefSeq" id="WP_100270102.1">
    <property type="nucleotide sequence ID" value="NZ_CP024443.1"/>
</dbReference>
<dbReference type="Pfam" id="PF03602">
    <property type="entry name" value="Cons_hypoth95"/>
    <property type="match status" value="1"/>
</dbReference>
<accession>A0A2D2LV00</accession>
<dbReference type="AlphaFoldDB" id="A0A2D2LV00"/>
<dbReference type="SUPFAM" id="SSF53335">
    <property type="entry name" value="S-adenosyl-L-methionine-dependent methyltransferases"/>
    <property type="match status" value="1"/>
</dbReference>
<dbReference type="InterPro" id="IPR002052">
    <property type="entry name" value="DNA_methylase_N6_adenine_CS"/>
</dbReference>
<keyword evidence="8" id="KW-0698">rRNA processing</keyword>
<dbReference type="GO" id="GO:0003676">
    <property type="term" value="F:nucleic acid binding"/>
    <property type="evidence" value="ECO:0007669"/>
    <property type="project" value="InterPro"/>
</dbReference>
<name>A0A2D2LV00_FAUOS</name>
<dbReference type="PANTHER" id="PTHR43542">
    <property type="entry name" value="METHYLTRANSFERASE"/>
    <property type="match status" value="1"/>
</dbReference>
<comment type="function">
    <text evidence="1 8">Specifically methylates the guanine in position 966 of 16S rRNA in the assembled 30S particle.</text>
</comment>
<gene>
    <name evidence="9" type="primary">rsmD</name>
    <name evidence="9" type="ORF">NP7_06030</name>
</gene>
<organism evidence="9 10">
    <name type="scientific">Faucicola osloensis</name>
    <name type="common">Moraxella osloensis</name>
    <dbReference type="NCBI Taxonomy" id="34062"/>
    <lineage>
        <taxon>Bacteria</taxon>
        <taxon>Pseudomonadati</taxon>
        <taxon>Pseudomonadota</taxon>
        <taxon>Gammaproteobacteria</taxon>
        <taxon>Moraxellales</taxon>
        <taxon>Moraxellaceae</taxon>
        <taxon>Faucicola</taxon>
    </lineage>
</organism>
<dbReference type="NCBIfam" id="TIGR00095">
    <property type="entry name" value="16S rRNA (guanine(966)-N(2))-methyltransferase RsmD"/>
    <property type="match status" value="1"/>
</dbReference>
<reference evidence="10" key="1">
    <citation type="submission" date="2017-11" db="EMBL/GenBank/DDBJ databases">
        <title>Complete genome sequence of Moraxella osloensis NP7 isolated from human skin.</title>
        <authorList>
            <person name="Lee K."/>
            <person name="Lim J.Y."/>
            <person name="Hwang I."/>
        </authorList>
    </citation>
    <scope>NUCLEOTIDE SEQUENCE [LARGE SCALE GENOMIC DNA]</scope>
    <source>
        <strain evidence="10">NP7</strain>
    </source>
</reference>
<dbReference type="GO" id="GO:0052913">
    <property type="term" value="F:16S rRNA (guanine(966)-N(2))-methyltransferase activity"/>
    <property type="evidence" value="ECO:0007669"/>
    <property type="project" value="UniProtKB-EC"/>
</dbReference>
<keyword evidence="5 8" id="KW-0489">Methyltransferase</keyword>
<dbReference type="PANTHER" id="PTHR43542:SF1">
    <property type="entry name" value="METHYLTRANSFERASE"/>
    <property type="match status" value="1"/>
</dbReference>
<evidence type="ECO:0000256" key="4">
    <source>
        <dbReference type="ARBA" id="ARBA00013682"/>
    </source>
</evidence>
<dbReference type="Gene3D" id="3.40.50.150">
    <property type="entry name" value="Vaccinia Virus protein VP39"/>
    <property type="match status" value="1"/>
</dbReference>